<dbReference type="InterPro" id="IPR009009">
    <property type="entry name" value="RlpA-like_DPBB"/>
</dbReference>
<evidence type="ECO:0000313" key="3">
    <source>
        <dbReference type="EMBL" id="PZQ45574.1"/>
    </source>
</evidence>
<dbReference type="AlphaFoldDB" id="A0A2W5MXP4"/>
<dbReference type="Proteomes" id="UP000249417">
    <property type="component" value="Unassembled WGS sequence"/>
</dbReference>
<gene>
    <name evidence="3" type="ORF">DI551_07030</name>
</gene>
<accession>A0A2W5MXP4</accession>
<dbReference type="InterPro" id="IPR012997">
    <property type="entry name" value="RplA"/>
</dbReference>
<dbReference type="InterPro" id="IPR036908">
    <property type="entry name" value="RlpA-like_sf"/>
</dbReference>
<reference evidence="3 4" key="1">
    <citation type="submission" date="2017-08" db="EMBL/GenBank/DDBJ databases">
        <title>Infants hospitalized years apart are colonized by the same room-sourced microbial strains.</title>
        <authorList>
            <person name="Brooks B."/>
            <person name="Olm M.R."/>
            <person name="Firek B.A."/>
            <person name="Baker R."/>
            <person name="Thomas B.C."/>
            <person name="Morowitz M.J."/>
            <person name="Banfield J.F."/>
        </authorList>
    </citation>
    <scope>NUCLEOTIDE SEQUENCE [LARGE SCALE GENOMIC DNA]</scope>
    <source>
        <strain evidence="3">S2_005_002_R2_29</strain>
    </source>
</reference>
<dbReference type="EMBL" id="QFQB01000045">
    <property type="protein sequence ID" value="PZQ45574.1"/>
    <property type="molecule type" value="Genomic_DNA"/>
</dbReference>
<evidence type="ECO:0000256" key="1">
    <source>
        <dbReference type="RuleBase" id="RU003495"/>
    </source>
</evidence>
<comment type="caution">
    <text evidence="3">The sequence shown here is derived from an EMBL/GenBank/DDBJ whole genome shotgun (WGS) entry which is preliminary data.</text>
</comment>
<proteinExistence type="inferred from homology"/>
<dbReference type="Pfam" id="PF03330">
    <property type="entry name" value="DPBB_1"/>
    <property type="match status" value="1"/>
</dbReference>
<name>A0A2W5MXP4_9BACT</name>
<dbReference type="NCBIfam" id="TIGR00413">
    <property type="entry name" value="rlpA"/>
    <property type="match status" value="1"/>
</dbReference>
<dbReference type="PANTHER" id="PTHR34183">
    <property type="entry name" value="ENDOLYTIC PEPTIDOGLYCAN TRANSGLYCOSYLASE RLPA"/>
    <property type="match status" value="1"/>
</dbReference>
<dbReference type="CDD" id="cd22268">
    <property type="entry name" value="DPBB_RlpA-like"/>
    <property type="match status" value="1"/>
</dbReference>
<evidence type="ECO:0000313" key="4">
    <source>
        <dbReference type="Proteomes" id="UP000249417"/>
    </source>
</evidence>
<organism evidence="3 4">
    <name type="scientific">Micavibrio aeruginosavorus</name>
    <dbReference type="NCBI Taxonomy" id="349221"/>
    <lineage>
        <taxon>Bacteria</taxon>
        <taxon>Pseudomonadati</taxon>
        <taxon>Bdellovibrionota</taxon>
        <taxon>Bdellovibrionia</taxon>
        <taxon>Bdellovibrionales</taxon>
        <taxon>Pseudobdellovibrionaceae</taxon>
        <taxon>Micavibrio</taxon>
    </lineage>
</organism>
<dbReference type="Gene3D" id="2.40.40.10">
    <property type="entry name" value="RlpA-like domain"/>
    <property type="match status" value="1"/>
</dbReference>
<feature type="domain" description="RlpA-like protein double-psi beta-barrel" evidence="2">
    <location>
        <begin position="32"/>
        <end position="122"/>
    </location>
</feature>
<dbReference type="PANTHER" id="PTHR34183:SF1">
    <property type="entry name" value="ENDOLYTIC PEPTIDOGLYCAN TRANSGLYCOSYLASE RLPA"/>
    <property type="match status" value="1"/>
</dbReference>
<comment type="similarity">
    <text evidence="1">Belongs to the RlpA family.</text>
</comment>
<evidence type="ECO:0000259" key="2">
    <source>
        <dbReference type="Pfam" id="PF03330"/>
    </source>
</evidence>
<protein>
    <recommendedName>
        <fullName evidence="2">RlpA-like protein double-psi beta-barrel domain-containing protein</fullName>
    </recommendedName>
</protein>
<sequence length="127" mass="14172">MVIALWGCATQPPPKLPPPLPKEEVGKCEFYQEGLASWYGNELLGNRTANGEMFVPDGITAAHRKLPFNTLVRVYLENGKGNPYGVLARINDRGPFVHGRIIDLSWGTAKKLGMMDTQRVRVYVCEQ</sequence>